<gene>
    <name evidence="4" type="ORF">CPB83DRAFT_861764</name>
</gene>
<evidence type="ECO:0000313" key="5">
    <source>
        <dbReference type="Proteomes" id="UP000807306"/>
    </source>
</evidence>
<keyword evidence="1" id="KW-0677">Repeat</keyword>
<dbReference type="SMART" id="SM00671">
    <property type="entry name" value="SEL1"/>
    <property type="match status" value="5"/>
</dbReference>
<reference evidence="4" key="1">
    <citation type="submission" date="2020-11" db="EMBL/GenBank/DDBJ databases">
        <authorList>
            <consortium name="DOE Joint Genome Institute"/>
            <person name="Ahrendt S."/>
            <person name="Riley R."/>
            <person name="Andreopoulos W."/>
            <person name="Labutti K."/>
            <person name="Pangilinan J."/>
            <person name="Ruiz-Duenas F.J."/>
            <person name="Barrasa J.M."/>
            <person name="Sanchez-Garcia M."/>
            <person name="Camarero S."/>
            <person name="Miyauchi S."/>
            <person name="Serrano A."/>
            <person name="Linde D."/>
            <person name="Babiker R."/>
            <person name="Drula E."/>
            <person name="Ayuso-Fernandez I."/>
            <person name="Pacheco R."/>
            <person name="Padilla G."/>
            <person name="Ferreira P."/>
            <person name="Barriuso J."/>
            <person name="Kellner H."/>
            <person name="Castanera R."/>
            <person name="Alfaro M."/>
            <person name="Ramirez L."/>
            <person name="Pisabarro A.G."/>
            <person name="Kuo A."/>
            <person name="Tritt A."/>
            <person name="Lipzen A."/>
            <person name="He G."/>
            <person name="Yan M."/>
            <person name="Ng V."/>
            <person name="Cullen D."/>
            <person name="Martin F."/>
            <person name="Rosso M.-N."/>
            <person name="Henrissat B."/>
            <person name="Hibbett D."/>
            <person name="Martinez A.T."/>
            <person name="Grigoriev I.V."/>
        </authorList>
    </citation>
    <scope>NUCLEOTIDE SEQUENCE</scope>
    <source>
        <strain evidence="4">CBS 506.95</strain>
    </source>
</reference>
<feature type="compositionally biased region" description="Pro residues" evidence="3">
    <location>
        <begin position="113"/>
        <end position="124"/>
    </location>
</feature>
<dbReference type="PANTHER" id="PTHR46430">
    <property type="entry name" value="PROTEIN SKT5-RELATED"/>
    <property type="match status" value="1"/>
</dbReference>
<dbReference type="PROSITE" id="PS50005">
    <property type="entry name" value="TPR"/>
    <property type="match status" value="1"/>
</dbReference>
<feature type="repeat" description="TPR" evidence="2">
    <location>
        <begin position="342"/>
        <end position="375"/>
    </location>
</feature>
<feature type="compositionally biased region" description="Pro residues" evidence="3">
    <location>
        <begin position="164"/>
        <end position="181"/>
    </location>
</feature>
<dbReference type="InterPro" id="IPR006597">
    <property type="entry name" value="Sel1-like"/>
</dbReference>
<name>A0A9P6E879_9AGAR</name>
<keyword evidence="2" id="KW-0802">TPR repeat</keyword>
<dbReference type="Pfam" id="PF08238">
    <property type="entry name" value="Sel1"/>
    <property type="match status" value="4"/>
</dbReference>
<feature type="region of interest" description="Disordered" evidence="3">
    <location>
        <begin position="677"/>
        <end position="818"/>
    </location>
</feature>
<feature type="compositionally biased region" description="Pro residues" evidence="3">
    <location>
        <begin position="764"/>
        <end position="783"/>
    </location>
</feature>
<feature type="compositionally biased region" description="Polar residues" evidence="3">
    <location>
        <begin position="85"/>
        <end position="109"/>
    </location>
</feature>
<dbReference type="InterPro" id="IPR051726">
    <property type="entry name" value="Chitin_Synth_Reg"/>
</dbReference>
<feature type="compositionally biased region" description="Polar residues" evidence="3">
    <location>
        <begin position="132"/>
        <end position="153"/>
    </location>
</feature>
<sequence>MWAECSNKPTSTMAAPPPPPPPRPFDAQGPPIPPPPPPPLPQDIKALNDRYNTPSQYELDSLPHFDHPMIAPRPHRVDPSIPANMVQSLDDQLYRQQSPPVTNNYTSGYNLPTPGPPPQLPPPQQSMNQNNWTPWGANSQPSTYQAPNAQEVAQSLASLSLTSIPPPPPFLSPPQHPPSAPPTQQSQPPSAPTHHRATSESALSVTPSLTAPLPSLAQLQQAAPIIQSPNHDAALKISWCRDIFFLVDRSQASGTPSTDPVVGPITISDPTLAQLAQIAVPVTLQIANSYTPVPGQKMPFHVAEATSMRANLAASGAFPEYVRHNPRAAFKDYETAARGGFAGAWFRIGRDYENFNDHLHARECFERGVKLNVESCLYRIGMANLLGQLSLPSNPTAALPYLHRAATLASINSPQPAYVYALLLLSEFTQITVAPSFFAPYIPAGSSPHLEARKHLERAAFLHFPAAQYKLGHAYEFAEPPFPFDPLLSVQYYSLASQQGEAEADMALSKWFLCGSGGAAANGTKADPSLGGFEKDEALAVTFAEKAARRGLPSAEFAMGYYAEVGVGQAKNVETARFWYQKAKDHGNEDASERLVALSLPAAQPLSRQEHDHITEAKLVRKRTMAQQRSENQPLSPPWEGHDFPALPNPNAGPQGPPRRNGQAVIDNIRKNSAYMPPAQAPQAARPPPRHDSGYGAVDPRRNVSPSAGGRMTPPGTRPPRNDSLGGPPQPNAGRPGQGGGQSPASRLERLRKGAQDQGSFPSGPSPPSAPTPPVAAAPPPQQQAPAHSSKPGKGQAQTFADLGFQGGKVQEKDCVIM</sequence>
<dbReference type="Proteomes" id="UP000807306">
    <property type="component" value="Unassembled WGS sequence"/>
</dbReference>
<proteinExistence type="predicted"/>
<evidence type="ECO:0000256" key="1">
    <source>
        <dbReference type="ARBA" id="ARBA00022737"/>
    </source>
</evidence>
<evidence type="ECO:0000256" key="2">
    <source>
        <dbReference type="PROSITE-ProRule" id="PRU00339"/>
    </source>
</evidence>
<feature type="compositionally biased region" description="Pro residues" evidence="3">
    <location>
        <begin position="15"/>
        <end position="41"/>
    </location>
</feature>
<dbReference type="Gene3D" id="1.25.40.10">
    <property type="entry name" value="Tetratricopeptide repeat domain"/>
    <property type="match status" value="2"/>
</dbReference>
<feature type="region of interest" description="Disordered" evidence="3">
    <location>
        <begin position="1"/>
        <end position="205"/>
    </location>
</feature>
<dbReference type="EMBL" id="MU157903">
    <property type="protein sequence ID" value="KAF9524188.1"/>
    <property type="molecule type" value="Genomic_DNA"/>
</dbReference>
<keyword evidence="5" id="KW-1185">Reference proteome</keyword>
<evidence type="ECO:0008006" key="6">
    <source>
        <dbReference type="Google" id="ProtNLM"/>
    </source>
</evidence>
<protein>
    <recommendedName>
        <fullName evidence="6">HCP-like protein</fullName>
    </recommendedName>
</protein>
<organism evidence="4 5">
    <name type="scientific">Crepidotus variabilis</name>
    <dbReference type="NCBI Taxonomy" id="179855"/>
    <lineage>
        <taxon>Eukaryota</taxon>
        <taxon>Fungi</taxon>
        <taxon>Dikarya</taxon>
        <taxon>Basidiomycota</taxon>
        <taxon>Agaricomycotina</taxon>
        <taxon>Agaricomycetes</taxon>
        <taxon>Agaricomycetidae</taxon>
        <taxon>Agaricales</taxon>
        <taxon>Agaricineae</taxon>
        <taxon>Crepidotaceae</taxon>
        <taxon>Crepidotus</taxon>
    </lineage>
</organism>
<comment type="caution">
    <text evidence="4">The sequence shown here is derived from an EMBL/GenBank/DDBJ whole genome shotgun (WGS) entry which is preliminary data.</text>
</comment>
<dbReference type="PANTHER" id="PTHR46430:SF2">
    <property type="entry name" value="CHITIN SYNTHASE REGULATORY FACTOR 4"/>
    <property type="match status" value="1"/>
</dbReference>
<dbReference type="InterPro" id="IPR011990">
    <property type="entry name" value="TPR-like_helical_dom_sf"/>
</dbReference>
<feature type="region of interest" description="Disordered" evidence="3">
    <location>
        <begin position="621"/>
        <end position="663"/>
    </location>
</feature>
<feature type="compositionally biased region" description="Polar residues" evidence="3">
    <location>
        <begin position="625"/>
        <end position="634"/>
    </location>
</feature>
<dbReference type="SUPFAM" id="SSF81901">
    <property type="entry name" value="HCP-like"/>
    <property type="match status" value="2"/>
</dbReference>
<dbReference type="InterPro" id="IPR019734">
    <property type="entry name" value="TPR_rpt"/>
</dbReference>
<evidence type="ECO:0000313" key="4">
    <source>
        <dbReference type="EMBL" id="KAF9524188.1"/>
    </source>
</evidence>
<evidence type="ECO:0000256" key="3">
    <source>
        <dbReference type="SAM" id="MobiDB-lite"/>
    </source>
</evidence>
<accession>A0A9P6E879</accession>
<dbReference type="AlphaFoldDB" id="A0A9P6E879"/>
<dbReference type="OrthoDB" id="272077at2759"/>